<evidence type="ECO:0000313" key="1">
    <source>
        <dbReference type="EMBL" id="MCS6521325.1"/>
    </source>
</evidence>
<dbReference type="EMBL" id="JANVAD010000001">
    <property type="protein sequence ID" value="MCS6521325.1"/>
    <property type="molecule type" value="Genomic_DNA"/>
</dbReference>
<sequence length="61" mass="6646">MKTLLLHEGPADGTRIDYPGDTVPLGWTVVHAVSGPGAVVTQYELRDEHGDTTNYWPPRSA</sequence>
<accession>A0ABT2HDJ2</accession>
<dbReference type="GeneID" id="95324243"/>
<gene>
    <name evidence="1" type="ORF">NYQ28_01950</name>
</gene>
<organism evidence="1 2">
    <name type="scientific">Curtobacterium citreum</name>
    <dbReference type="NCBI Taxonomy" id="2036"/>
    <lineage>
        <taxon>Bacteria</taxon>
        <taxon>Bacillati</taxon>
        <taxon>Actinomycetota</taxon>
        <taxon>Actinomycetes</taxon>
        <taxon>Micrococcales</taxon>
        <taxon>Microbacteriaceae</taxon>
        <taxon>Curtobacterium</taxon>
    </lineage>
</organism>
<proteinExistence type="predicted"/>
<dbReference type="Proteomes" id="UP001652264">
    <property type="component" value="Unassembled WGS sequence"/>
</dbReference>
<evidence type="ECO:0000313" key="2">
    <source>
        <dbReference type="Proteomes" id="UP001652264"/>
    </source>
</evidence>
<keyword evidence="2" id="KW-1185">Reference proteome</keyword>
<comment type="caution">
    <text evidence="1">The sequence shown here is derived from an EMBL/GenBank/DDBJ whole genome shotgun (WGS) entry which is preliminary data.</text>
</comment>
<dbReference type="RefSeq" id="WP_141861697.1">
    <property type="nucleotide sequence ID" value="NZ_BMNV01000004.1"/>
</dbReference>
<name>A0ABT2HDJ2_9MICO</name>
<reference evidence="1 2" key="1">
    <citation type="submission" date="2022-08" db="EMBL/GenBank/DDBJ databases">
        <title>Taxonomy of Curtobacterium flaccumfaciens.</title>
        <authorList>
            <person name="Osdaghi E."/>
            <person name="Taghavi S.M."/>
            <person name="Hamidizade M."/>
            <person name="Abachi H."/>
            <person name="Fazliarab A."/>
            <person name="Baeyen S."/>
            <person name="Portier P."/>
            <person name="Van Vaerenbergh J."/>
            <person name="Jacques M.-A."/>
        </authorList>
    </citation>
    <scope>NUCLEOTIDE SEQUENCE [LARGE SCALE GENOMIC DNA]</scope>
    <source>
        <strain evidence="1 2">LMG8786T</strain>
    </source>
</reference>
<protein>
    <submittedName>
        <fullName evidence="1">Uncharacterized protein</fullName>
    </submittedName>
</protein>